<evidence type="ECO:0000313" key="2">
    <source>
        <dbReference type="EMBL" id="GAU35581.1"/>
    </source>
</evidence>
<feature type="domain" description="Reverse transcriptase zinc-binding" evidence="1">
    <location>
        <begin position="70"/>
        <end position="165"/>
    </location>
</feature>
<dbReference type="OrthoDB" id="1725759at2759"/>
<gene>
    <name evidence="2" type="ORF">TSUD_295170</name>
</gene>
<dbReference type="EMBL" id="DF973596">
    <property type="protein sequence ID" value="GAU35581.1"/>
    <property type="molecule type" value="Genomic_DNA"/>
</dbReference>
<keyword evidence="3" id="KW-1185">Reference proteome</keyword>
<name>A0A2Z6MW13_TRISU</name>
<dbReference type="AlphaFoldDB" id="A0A2Z6MW13"/>
<organism evidence="2 3">
    <name type="scientific">Trifolium subterraneum</name>
    <name type="common">Subterranean clover</name>
    <dbReference type="NCBI Taxonomy" id="3900"/>
    <lineage>
        <taxon>Eukaryota</taxon>
        <taxon>Viridiplantae</taxon>
        <taxon>Streptophyta</taxon>
        <taxon>Embryophyta</taxon>
        <taxon>Tracheophyta</taxon>
        <taxon>Spermatophyta</taxon>
        <taxon>Magnoliopsida</taxon>
        <taxon>eudicotyledons</taxon>
        <taxon>Gunneridae</taxon>
        <taxon>Pentapetalae</taxon>
        <taxon>rosids</taxon>
        <taxon>fabids</taxon>
        <taxon>Fabales</taxon>
        <taxon>Fabaceae</taxon>
        <taxon>Papilionoideae</taxon>
        <taxon>50 kb inversion clade</taxon>
        <taxon>NPAAA clade</taxon>
        <taxon>Hologalegina</taxon>
        <taxon>IRL clade</taxon>
        <taxon>Trifolieae</taxon>
        <taxon>Trifolium</taxon>
    </lineage>
</organism>
<proteinExistence type="predicted"/>
<dbReference type="PANTHER" id="PTHR36617:SF16">
    <property type="entry name" value="OS04G0516500 PROTEIN"/>
    <property type="match status" value="1"/>
</dbReference>
<evidence type="ECO:0000313" key="3">
    <source>
        <dbReference type="Proteomes" id="UP000242715"/>
    </source>
</evidence>
<accession>A0A2Z6MW13</accession>
<dbReference type="Proteomes" id="UP000242715">
    <property type="component" value="Unassembled WGS sequence"/>
</dbReference>
<dbReference type="PANTHER" id="PTHR36617">
    <property type="entry name" value="PROTEIN, PUTATIVE-RELATED"/>
    <property type="match status" value="1"/>
</dbReference>
<dbReference type="InterPro" id="IPR026960">
    <property type="entry name" value="RVT-Znf"/>
</dbReference>
<reference evidence="3" key="1">
    <citation type="journal article" date="2017" name="Front. Plant Sci.">
        <title>Climate Clever Clovers: New Paradigm to Reduce the Environmental Footprint of Ruminants by Breeding Low Methanogenic Forages Utilizing Haplotype Variation.</title>
        <authorList>
            <person name="Kaur P."/>
            <person name="Appels R."/>
            <person name="Bayer P.E."/>
            <person name="Keeble-Gagnere G."/>
            <person name="Wang J."/>
            <person name="Hirakawa H."/>
            <person name="Shirasawa K."/>
            <person name="Vercoe P."/>
            <person name="Stefanova K."/>
            <person name="Durmic Z."/>
            <person name="Nichols P."/>
            <person name="Revell C."/>
            <person name="Isobe S.N."/>
            <person name="Edwards D."/>
            <person name="Erskine W."/>
        </authorList>
    </citation>
    <scope>NUCLEOTIDE SEQUENCE [LARGE SCALE GENOMIC DNA]</scope>
    <source>
        <strain evidence="3">cv. Daliak</strain>
    </source>
</reference>
<evidence type="ECO:0000259" key="1">
    <source>
        <dbReference type="Pfam" id="PF13966"/>
    </source>
</evidence>
<sequence length="214" mass="24968">MSQVSDQCLNRVADMGSWVWGEWEWEFIWKSNFDMFDQDLLIDLIESLRHVLFSSTKDEWCWRHESSGLFSVKSAYLFLEDRARLQRTLPWTDFVNLARVWDFLAASKVIVFSWQLLQDTIPTRQNLCKRKVTIGATNTSCVFCGAVEESVDHLFVSCYQISPIWYCVSSRVRLCMILVCYVVVWTIWTSRNDIIFVGGSSSIDILMDRVKLSS</sequence>
<protein>
    <recommendedName>
        <fullName evidence="1">Reverse transcriptase zinc-binding domain-containing protein</fullName>
    </recommendedName>
</protein>
<dbReference type="Pfam" id="PF13966">
    <property type="entry name" value="zf-RVT"/>
    <property type="match status" value="1"/>
</dbReference>